<feature type="chain" id="PRO_5013182977" description="3-carboxymuconate cyclase" evidence="1">
    <location>
        <begin position="41"/>
        <end position="397"/>
    </location>
</feature>
<dbReference type="OrthoDB" id="3395603at2"/>
<dbReference type="PANTHER" id="PTHR47197">
    <property type="entry name" value="PROTEIN NIRF"/>
    <property type="match status" value="1"/>
</dbReference>
<organism evidence="2 3">
    <name type="scientific">[Actinomadura] parvosata subsp. kistnae</name>
    <dbReference type="NCBI Taxonomy" id="1909395"/>
    <lineage>
        <taxon>Bacteria</taxon>
        <taxon>Bacillati</taxon>
        <taxon>Actinomycetota</taxon>
        <taxon>Actinomycetes</taxon>
        <taxon>Streptosporangiales</taxon>
        <taxon>Streptosporangiaceae</taxon>
        <taxon>Nonomuraea</taxon>
    </lineage>
</organism>
<evidence type="ECO:0000256" key="1">
    <source>
        <dbReference type="SAM" id="SignalP"/>
    </source>
</evidence>
<dbReference type="PANTHER" id="PTHR47197:SF3">
    <property type="entry name" value="DIHYDRO-HEME D1 DEHYDROGENASE"/>
    <property type="match status" value="1"/>
</dbReference>
<gene>
    <name evidence="2" type="ORF">BKM31_19410</name>
</gene>
<evidence type="ECO:0000313" key="3">
    <source>
        <dbReference type="Proteomes" id="UP000190797"/>
    </source>
</evidence>
<dbReference type="Pfam" id="PF10282">
    <property type="entry name" value="Lactonase"/>
    <property type="match status" value="1"/>
</dbReference>
<evidence type="ECO:0008006" key="4">
    <source>
        <dbReference type="Google" id="ProtNLM"/>
    </source>
</evidence>
<proteinExistence type="predicted"/>
<dbReference type="AlphaFoldDB" id="A0A1U9ZZF9"/>
<dbReference type="KEGG" id="noa:BKM31_19410"/>
<dbReference type="InterPro" id="IPR015943">
    <property type="entry name" value="WD40/YVTN_repeat-like_dom_sf"/>
</dbReference>
<dbReference type="InterPro" id="IPR051200">
    <property type="entry name" value="Host-pathogen_enzymatic-act"/>
</dbReference>
<evidence type="ECO:0000313" key="2">
    <source>
        <dbReference type="EMBL" id="AQZ63341.1"/>
    </source>
</evidence>
<dbReference type="STRING" id="1909395.BKM31_19410"/>
<dbReference type="InterPro" id="IPR011045">
    <property type="entry name" value="N2O_reductase_N"/>
</dbReference>
<dbReference type="EMBL" id="CP017717">
    <property type="protein sequence ID" value="AQZ63341.1"/>
    <property type="molecule type" value="Genomic_DNA"/>
</dbReference>
<dbReference type="Proteomes" id="UP000190797">
    <property type="component" value="Chromosome"/>
</dbReference>
<name>A0A1U9ZZF9_9ACTN</name>
<protein>
    <recommendedName>
        <fullName evidence="4">3-carboxymuconate cyclase</fullName>
    </recommendedName>
</protein>
<reference evidence="3" key="1">
    <citation type="journal article" date="2017" name="Med. Chem. Commun.">
        <title>Nonomuraea sp. ATCC 55076 harbours the largest actinomycete chromosome to date and the kistamicin biosynthetic gene cluster.</title>
        <authorList>
            <person name="Nazari B."/>
            <person name="Forneris C.C."/>
            <person name="Gibson M.I."/>
            <person name="Moon K."/>
            <person name="Schramma K.R."/>
            <person name="Seyedsayamdost M.R."/>
        </authorList>
    </citation>
    <scope>NUCLEOTIDE SEQUENCE [LARGE SCALE GENOMIC DNA]</scope>
    <source>
        <strain evidence="3">ATCC 55076</strain>
    </source>
</reference>
<keyword evidence="3" id="KW-1185">Reference proteome</keyword>
<feature type="signal peptide" evidence="1">
    <location>
        <begin position="1"/>
        <end position="40"/>
    </location>
</feature>
<dbReference type="RefSeq" id="WP_080039515.1">
    <property type="nucleotide sequence ID" value="NZ_CP017717.1"/>
</dbReference>
<dbReference type="InterPro" id="IPR019405">
    <property type="entry name" value="Lactonase_7-beta_prop"/>
</dbReference>
<dbReference type="Gene3D" id="2.130.10.10">
    <property type="entry name" value="YVTN repeat-like/Quinoprotein amine dehydrogenase"/>
    <property type="match status" value="3"/>
</dbReference>
<keyword evidence="1" id="KW-0732">Signal</keyword>
<sequence length="397" mass="41189">MHVTRPPRLPAAPGSRPRGARLALAALAVSVLLTGTPADAAAGGTLYVTNGDSGDISLFRLGSTGEPVLEPPLIPTGTQPRQLQLSADGRTAYVATALDDSVHQYRVGDDGRLTPLRPPAVRAGDFPFGSLLAPSGRTFYTADTDDGTVSVFSVGFDGRLHRRGPAVSTGQASPRGLAMTPDGRFLFVSHGRPAITPEDTEPPGFVVVFAVGPKGTLSRAGEPVPVERGGLGMSVTPDGRHLYVACEALTSVSDRQLFGFSIGADGSLTPVPGSPYSAPDVPIGTAITPDGRHLYVTSGGLNVNPDLATKVWGFTIAADGSLRPTPNAPFEAGHGPVGIALSADGRRAYVSTLRAELFTFAVEPDGDLRRIHGPIMTGGVRPLFQSVSVGRPDRPAR</sequence>
<dbReference type="SUPFAM" id="SSF50974">
    <property type="entry name" value="Nitrous oxide reductase, N-terminal domain"/>
    <property type="match status" value="1"/>
</dbReference>
<accession>A0A1U9ZZF9</accession>